<dbReference type="EMBL" id="VSSQ01006463">
    <property type="protein sequence ID" value="MPM32777.1"/>
    <property type="molecule type" value="Genomic_DNA"/>
</dbReference>
<gene>
    <name evidence="6" type="primary">ychF_30</name>
    <name evidence="6" type="ORF">SDC9_79343</name>
</gene>
<dbReference type="SUPFAM" id="SSF52540">
    <property type="entry name" value="P-loop containing nucleoside triphosphate hydrolases"/>
    <property type="match status" value="1"/>
</dbReference>
<evidence type="ECO:0000256" key="4">
    <source>
        <dbReference type="ARBA" id="ARBA00022840"/>
    </source>
</evidence>
<dbReference type="CDD" id="cd04867">
    <property type="entry name" value="TGS_YchF_OLA1"/>
    <property type="match status" value="1"/>
</dbReference>
<evidence type="ECO:0000256" key="1">
    <source>
        <dbReference type="ARBA" id="ARBA00001946"/>
    </source>
</evidence>
<evidence type="ECO:0000259" key="5">
    <source>
        <dbReference type="PROSITE" id="PS51880"/>
    </source>
</evidence>
<feature type="domain" description="TGS" evidence="5">
    <location>
        <begin position="274"/>
        <end position="357"/>
    </location>
</feature>
<keyword evidence="4" id="KW-0067">ATP-binding</keyword>
<dbReference type="InterPro" id="IPR012675">
    <property type="entry name" value="Beta-grasp_dom_sf"/>
</dbReference>
<dbReference type="InterPro" id="IPR013029">
    <property type="entry name" value="YchF_C"/>
</dbReference>
<dbReference type="HAMAP" id="MF_00944">
    <property type="entry name" value="YchF_OLA1_ATPase"/>
    <property type="match status" value="1"/>
</dbReference>
<keyword evidence="3" id="KW-0547">Nucleotide-binding</keyword>
<dbReference type="FunFam" id="3.10.20.30:FF:000001">
    <property type="entry name" value="Ribosome-binding ATPase YchF"/>
    <property type="match status" value="1"/>
</dbReference>
<accession>A0A644YWN6</accession>
<dbReference type="GO" id="GO:0005525">
    <property type="term" value="F:GTP binding"/>
    <property type="evidence" value="ECO:0007669"/>
    <property type="project" value="InterPro"/>
</dbReference>
<keyword evidence="2" id="KW-0479">Metal-binding</keyword>
<dbReference type="Pfam" id="PF06071">
    <property type="entry name" value="YchF-GTPase_C"/>
    <property type="match status" value="1"/>
</dbReference>
<comment type="cofactor">
    <cofactor evidence="1">
        <name>Mg(2+)</name>
        <dbReference type="ChEBI" id="CHEBI:18420"/>
    </cofactor>
</comment>
<dbReference type="PANTHER" id="PTHR23305:SF18">
    <property type="entry name" value="OBG-TYPE G DOMAIN-CONTAINING PROTEIN"/>
    <property type="match status" value="1"/>
</dbReference>
<reference evidence="6" key="1">
    <citation type="submission" date="2019-08" db="EMBL/GenBank/DDBJ databases">
        <authorList>
            <person name="Kucharzyk K."/>
            <person name="Murdoch R.W."/>
            <person name="Higgins S."/>
            <person name="Loffler F."/>
        </authorList>
    </citation>
    <scope>NUCLEOTIDE SEQUENCE</scope>
</reference>
<dbReference type="InterPro" id="IPR006073">
    <property type="entry name" value="GTP-bd"/>
</dbReference>
<dbReference type="Pfam" id="PF01926">
    <property type="entry name" value="MMR_HSR1"/>
    <property type="match status" value="1"/>
</dbReference>
<dbReference type="Gene3D" id="3.40.50.300">
    <property type="entry name" value="P-loop containing nucleotide triphosphate hydrolases"/>
    <property type="match status" value="1"/>
</dbReference>
<dbReference type="AlphaFoldDB" id="A0A644YWN6"/>
<dbReference type="PANTHER" id="PTHR23305">
    <property type="entry name" value="OBG GTPASE FAMILY"/>
    <property type="match status" value="1"/>
</dbReference>
<dbReference type="GO" id="GO:0005737">
    <property type="term" value="C:cytoplasm"/>
    <property type="evidence" value="ECO:0007669"/>
    <property type="project" value="TreeGrafter"/>
</dbReference>
<protein>
    <submittedName>
        <fullName evidence="6">Ribosome-binding ATPase YchF</fullName>
    </submittedName>
</protein>
<comment type="caution">
    <text evidence="6">The sequence shown here is derived from an EMBL/GenBank/DDBJ whole genome shotgun (WGS) entry which is preliminary data.</text>
</comment>
<dbReference type="FunFam" id="1.10.150.300:FF:000001">
    <property type="entry name" value="Ribosome-binding ATPase YchF"/>
    <property type="match status" value="1"/>
</dbReference>
<evidence type="ECO:0000256" key="3">
    <source>
        <dbReference type="ARBA" id="ARBA00022741"/>
    </source>
</evidence>
<evidence type="ECO:0000313" key="6">
    <source>
        <dbReference type="EMBL" id="MPM32777.1"/>
    </source>
</evidence>
<dbReference type="InterPro" id="IPR023192">
    <property type="entry name" value="TGS-like_dom_sf"/>
</dbReference>
<dbReference type="GO" id="GO:0046872">
    <property type="term" value="F:metal ion binding"/>
    <property type="evidence" value="ECO:0007669"/>
    <property type="project" value="UniProtKB-KW"/>
</dbReference>
<dbReference type="InterPro" id="IPR027417">
    <property type="entry name" value="P-loop_NTPase"/>
</dbReference>
<dbReference type="PRINTS" id="PR00326">
    <property type="entry name" value="GTP1OBG"/>
</dbReference>
<dbReference type="GO" id="GO:0005524">
    <property type="term" value="F:ATP binding"/>
    <property type="evidence" value="ECO:0007669"/>
    <property type="project" value="UniProtKB-KW"/>
</dbReference>
<sequence>MKIGLIGLPLVGKTTLYNLLTHSDAAVSKFLTGKTEPNLGMAKVPDLRIDWLSQLFKPKKTIYAQIETTDLPGLSHDTASGSNAFLQNIRQVDALVHVIRTFEANDIEHVDGKVDPLRDFNNVNAELLLADMDFVEKRLQRIQSGKKVTAEQKIEQEALQKYLQALEEEKPLREVMLTEEETSSIQHYAFFTNLPQLVVVNVDETQFKSGNYPNQDTLEKAVKEKGYGYLVLCAEMENEIAKLPEEDQQLFMEDLGIQEAGTYRLARSMYELVGLISFFTVGEDEVRAWTIEKNLEAKKAAGKIHSDLERGFIRAEVVAYHDLKEQGTMNKCKEKGLLRLEGKEYKVKDGDILNIRFNV</sequence>
<dbReference type="PIRSF" id="PIRSF006641">
    <property type="entry name" value="CHP00092"/>
    <property type="match status" value="1"/>
</dbReference>
<dbReference type="Gene3D" id="1.10.150.300">
    <property type="entry name" value="TGS-like domain"/>
    <property type="match status" value="1"/>
</dbReference>
<dbReference type="InterPro" id="IPR004396">
    <property type="entry name" value="ATPase_YchF/OLA1"/>
</dbReference>
<evidence type="ECO:0000256" key="2">
    <source>
        <dbReference type="ARBA" id="ARBA00022723"/>
    </source>
</evidence>
<dbReference type="NCBIfam" id="TIGR00092">
    <property type="entry name" value="redox-regulated ATPase YchF"/>
    <property type="match status" value="1"/>
</dbReference>
<proteinExistence type="inferred from homology"/>
<dbReference type="SUPFAM" id="SSF81271">
    <property type="entry name" value="TGS-like"/>
    <property type="match status" value="1"/>
</dbReference>
<dbReference type="InterPro" id="IPR012676">
    <property type="entry name" value="TGS-like"/>
</dbReference>
<organism evidence="6">
    <name type="scientific">bioreactor metagenome</name>
    <dbReference type="NCBI Taxonomy" id="1076179"/>
    <lineage>
        <taxon>unclassified sequences</taxon>
        <taxon>metagenomes</taxon>
        <taxon>ecological metagenomes</taxon>
    </lineage>
</organism>
<dbReference type="InterPro" id="IPR004095">
    <property type="entry name" value="TGS"/>
</dbReference>
<name>A0A644YWN6_9ZZZZ</name>
<dbReference type="GO" id="GO:0016887">
    <property type="term" value="F:ATP hydrolysis activity"/>
    <property type="evidence" value="ECO:0007669"/>
    <property type="project" value="InterPro"/>
</dbReference>
<dbReference type="PROSITE" id="PS51880">
    <property type="entry name" value="TGS"/>
    <property type="match status" value="1"/>
</dbReference>
<dbReference type="Gene3D" id="3.10.20.30">
    <property type="match status" value="1"/>
</dbReference>